<dbReference type="Pfam" id="PF07731">
    <property type="entry name" value="Cu-oxidase_2"/>
    <property type="match status" value="1"/>
</dbReference>
<keyword evidence="4" id="KW-1185">Reference proteome</keyword>
<name>A0ABR4BD97_9LECA</name>
<dbReference type="InterPro" id="IPR008972">
    <property type="entry name" value="Cupredoxin"/>
</dbReference>
<reference evidence="3 4" key="1">
    <citation type="submission" date="2024-09" db="EMBL/GenBank/DDBJ databases">
        <title>Rethinking Asexuality: The Enigmatic Case of Functional Sexual Genes in Lepraria (Stereocaulaceae).</title>
        <authorList>
            <person name="Doellman M."/>
            <person name="Sun Y."/>
            <person name="Barcenas-Pena A."/>
            <person name="Lumbsch H.T."/>
            <person name="Grewe F."/>
        </authorList>
    </citation>
    <scope>NUCLEOTIDE SEQUENCE [LARGE SCALE GENOMIC DNA]</scope>
    <source>
        <strain evidence="3 4">Grewe 0041</strain>
    </source>
</reference>
<organism evidence="3 4">
    <name type="scientific">Lepraria finkii</name>
    <dbReference type="NCBI Taxonomy" id="1340010"/>
    <lineage>
        <taxon>Eukaryota</taxon>
        <taxon>Fungi</taxon>
        <taxon>Dikarya</taxon>
        <taxon>Ascomycota</taxon>
        <taxon>Pezizomycotina</taxon>
        <taxon>Lecanoromycetes</taxon>
        <taxon>OSLEUM clade</taxon>
        <taxon>Lecanoromycetidae</taxon>
        <taxon>Lecanorales</taxon>
        <taxon>Lecanorineae</taxon>
        <taxon>Stereocaulaceae</taxon>
        <taxon>Lepraria</taxon>
    </lineage>
</organism>
<accession>A0ABR4BD97</accession>
<dbReference type="Proteomes" id="UP001590951">
    <property type="component" value="Unassembled WGS sequence"/>
</dbReference>
<protein>
    <recommendedName>
        <fullName evidence="2">Plastocyanin-like domain-containing protein</fullName>
    </recommendedName>
</protein>
<proteinExistence type="predicted"/>
<dbReference type="Gene3D" id="2.60.40.420">
    <property type="entry name" value="Cupredoxins - blue copper proteins"/>
    <property type="match status" value="1"/>
</dbReference>
<feature type="compositionally biased region" description="Low complexity" evidence="1">
    <location>
        <begin position="1"/>
        <end position="16"/>
    </location>
</feature>
<evidence type="ECO:0000313" key="4">
    <source>
        <dbReference type="Proteomes" id="UP001590951"/>
    </source>
</evidence>
<evidence type="ECO:0000256" key="1">
    <source>
        <dbReference type="SAM" id="MobiDB-lite"/>
    </source>
</evidence>
<evidence type="ECO:0000313" key="3">
    <source>
        <dbReference type="EMBL" id="KAL2055827.1"/>
    </source>
</evidence>
<dbReference type="EMBL" id="JBHFEH010000010">
    <property type="protein sequence ID" value="KAL2055827.1"/>
    <property type="molecule type" value="Genomic_DNA"/>
</dbReference>
<feature type="region of interest" description="Disordered" evidence="1">
    <location>
        <begin position="1"/>
        <end position="30"/>
    </location>
</feature>
<gene>
    <name evidence="3" type="ORF">ABVK25_004071</name>
</gene>
<feature type="domain" description="Plastocyanin-like" evidence="2">
    <location>
        <begin position="39"/>
        <end position="92"/>
    </location>
</feature>
<sequence length="121" mass="13305">MNTGSSATTSPAASLTENETGTIIPRRLQRPILTQSFSTSSSSPFDPEINVYNFAQNKSIRVIMNKTIHFGHRTHLHGQQMFVLPVGTGSWDAWHLSAGMLINLVLQPDELEGMAILEALQ</sequence>
<evidence type="ECO:0000259" key="2">
    <source>
        <dbReference type="Pfam" id="PF07731"/>
    </source>
</evidence>
<dbReference type="SUPFAM" id="SSF49503">
    <property type="entry name" value="Cupredoxins"/>
    <property type="match status" value="1"/>
</dbReference>
<comment type="caution">
    <text evidence="3">The sequence shown here is derived from an EMBL/GenBank/DDBJ whole genome shotgun (WGS) entry which is preliminary data.</text>
</comment>
<dbReference type="InterPro" id="IPR011706">
    <property type="entry name" value="Cu-oxidase_C"/>
</dbReference>